<evidence type="ECO:0000313" key="2">
    <source>
        <dbReference type="Proteomes" id="UP000230449"/>
    </source>
</evidence>
<evidence type="ECO:0000313" key="1">
    <source>
        <dbReference type="EMBL" id="AIK68828.1"/>
    </source>
</evidence>
<organism evidence="1 2">
    <name type="scientific">Mycobacterium phage LizLemon</name>
    <dbReference type="NCBI Taxonomy" id="1527533"/>
    <lineage>
        <taxon>Viruses</taxon>
        <taxon>Duplodnaviria</taxon>
        <taxon>Heunggongvirae</taxon>
        <taxon>Uroviricota</taxon>
        <taxon>Caudoviricetes</taxon>
        <taxon>Bclasvirinae</taxon>
        <taxon>Rosebushvirus</taxon>
        <taxon>Rosebushvirus rosebush</taxon>
    </lineage>
</organism>
<name>A0A076YMJ4_9CAUD</name>
<dbReference type="Proteomes" id="UP000230449">
    <property type="component" value="Segment"/>
</dbReference>
<proteinExistence type="predicted"/>
<sequence length="163" mass="17890">MATAPTSITFDKKALIKAANAALAVHDKADAEYRRRCAAYIAEHTEPSKRDNIVALRDALSAFIKTKRTPTHEDTKRFRAAAGSDYLSELRDQQVSENEVRNNVPRPQGWLNATTASSYRGLVAMLNAHTGDTVTANQLKLFGYTNLEGLFRAAATIAPEAVR</sequence>
<gene>
    <name evidence="1" type="ORF">PBI_LIZLEMON_54</name>
</gene>
<accession>A0A076YMJ4</accession>
<reference evidence="1 2" key="1">
    <citation type="submission" date="2014-06" db="EMBL/GenBank/DDBJ databases">
        <authorList>
            <person name="Pfaffle P.K."/>
            <person name="Tobiason D.M."/>
            <person name="Arnold K."/>
            <person name="Ash A."/>
            <person name="Austin Q."/>
            <person name="Brahm K."/>
            <person name="Carberry B."/>
            <person name="Grant J."/>
            <person name="Leckie K."/>
            <person name="Meder A."/>
            <person name="Newsom A."/>
            <person name="Reinecke M."/>
            <person name="Rognrud K."/>
            <person name="Serrano M.G."/>
            <person name="Buck G."/>
            <person name="Lee V."/>
            <person name="Wang Y."/>
            <person name="Carvalho R."/>
            <person name="Voegtly L."/>
            <person name="Shi R."/>
            <person name="Duckworth R."/>
            <person name="Johnson A."/>
            <person name="Loviza R."/>
            <person name="Walstead R."/>
            <person name="Shah Z."/>
            <person name="Kiflezghi M."/>
            <person name="Wade K."/>
            <person name="Anders K.R."/>
            <person name="Braun M.A."/>
            <person name="Delesalle V.A."/>
            <person name="Hughes L.E."/>
            <person name="Ware V.C."/>
            <person name="Bradley K.W."/>
            <person name="Barker L.P."/>
            <person name="Asai D.J."/>
            <person name="Bowman C.A."/>
            <person name="Russell D.A."/>
            <person name="Pope W.H."/>
            <person name="Jacobs-Sera D."/>
            <person name="Hendrix R.W."/>
            <person name="Hatfull G.F."/>
        </authorList>
    </citation>
    <scope>NUCLEOTIDE SEQUENCE [LARGE SCALE GENOMIC DNA]</scope>
</reference>
<dbReference type="EMBL" id="KM101117">
    <property type="protein sequence ID" value="AIK68828.1"/>
    <property type="molecule type" value="Genomic_DNA"/>
</dbReference>
<protein>
    <submittedName>
        <fullName evidence="1">Uncharacterized protein</fullName>
    </submittedName>
</protein>